<evidence type="ECO:0000256" key="1">
    <source>
        <dbReference type="ARBA" id="ARBA00001933"/>
    </source>
</evidence>
<keyword evidence="5 6" id="KW-0456">Lyase</keyword>
<accession>A0ABM1AEV4</accession>
<keyword evidence="4 6" id="KW-0663">Pyridoxal phosphate</keyword>
<sequence>MFTYEAAPVFTLMEGVVLSRMRTLVGWEDGDGIFAPGGAISNLYGVLMARQRFLPEAKHNGMQGLPVLTVFTSDHSHFSIKRAASLLGLGTNNVVYVSCHSNGKMDVEDLRAKVERS</sequence>
<comment type="cofactor">
    <cofactor evidence="1 6">
        <name>pyridoxal 5'-phosphate</name>
        <dbReference type="ChEBI" id="CHEBI:597326"/>
    </cofactor>
</comment>
<name>A0ABM1AEV4_APLCA</name>
<evidence type="ECO:0000313" key="7">
    <source>
        <dbReference type="Proteomes" id="UP000694888"/>
    </source>
</evidence>
<protein>
    <submittedName>
        <fullName evidence="8">Glutamate decarboxylase 1</fullName>
    </submittedName>
</protein>
<dbReference type="RefSeq" id="XP_012946341.1">
    <property type="nucleotide sequence ID" value="XM_013090887.1"/>
</dbReference>
<proteinExistence type="inferred from homology"/>
<keyword evidence="3" id="KW-0210">Decarboxylase</keyword>
<dbReference type="PANTHER" id="PTHR45677">
    <property type="entry name" value="GLUTAMATE DECARBOXYLASE-RELATED"/>
    <property type="match status" value="1"/>
</dbReference>
<reference evidence="8" key="1">
    <citation type="submission" date="2025-08" db="UniProtKB">
        <authorList>
            <consortium name="RefSeq"/>
        </authorList>
    </citation>
    <scope>IDENTIFICATION</scope>
</reference>
<gene>
    <name evidence="8" type="primary">LOC106013953</name>
</gene>
<dbReference type="InterPro" id="IPR015421">
    <property type="entry name" value="PyrdxlP-dep_Trfase_major"/>
</dbReference>
<dbReference type="Proteomes" id="UP000694888">
    <property type="component" value="Unplaced"/>
</dbReference>
<evidence type="ECO:0000313" key="8">
    <source>
        <dbReference type="RefSeq" id="XP_012946341.1"/>
    </source>
</evidence>
<evidence type="ECO:0000256" key="6">
    <source>
        <dbReference type="RuleBase" id="RU000382"/>
    </source>
</evidence>
<dbReference type="InterPro" id="IPR015424">
    <property type="entry name" value="PyrdxlP-dep_Trfase"/>
</dbReference>
<evidence type="ECO:0000256" key="5">
    <source>
        <dbReference type="ARBA" id="ARBA00023239"/>
    </source>
</evidence>
<organism evidence="7 8">
    <name type="scientific">Aplysia californica</name>
    <name type="common">California sea hare</name>
    <dbReference type="NCBI Taxonomy" id="6500"/>
    <lineage>
        <taxon>Eukaryota</taxon>
        <taxon>Metazoa</taxon>
        <taxon>Spiralia</taxon>
        <taxon>Lophotrochozoa</taxon>
        <taxon>Mollusca</taxon>
        <taxon>Gastropoda</taxon>
        <taxon>Heterobranchia</taxon>
        <taxon>Euthyneura</taxon>
        <taxon>Tectipleura</taxon>
        <taxon>Aplysiida</taxon>
        <taxon>Aplysioidea</taxon>
        <taxon>Aplysiidae</taxon>
        <taxon>Aplysia</taxon>
    </lineage>
</organism>
<dbReference type="SUPFAM" id="SSF53383">
    <property type="entry name" value="PLP-dependent transferases"/>
    <property type="match status" value="1"/>
</dbReference>
<evidence type="ECO:0000256" key="3">
    <source>
        <dbReference type="ARBA" id="ARBA00022793"/>
    </source>
</evidence>
<dbReference type="Gene3D" id="3.40.640.10">
    <property type="entry name" value="Type I PLP-dependent aspartate aminotransferase-like (Major domain)"/>
    <property type="match status" value="1"/>
</dbReference>
<dbReference type="InterPro" id="IPR002129">
    <property type="entry name" value="PyrdxlP-dep_de-COase"/>
</dbReference>
<feature type="non-terminal residue" evidence="8">
    <location>
        <position position="117"/>
    </location>
</feature>
<comment type="similarity">
    <text evidence="2 6">Belongs to the group II decarboxylase family.</text>
</comment>
<dbReference type="PANTHER" id="PTHR45677:SF8">
    <property type="entry name" value="CYSTEINE SULFINIC ACID DECARBOXYLASE"/>
    <property type="match status" value="1"/>
</dbReference>
<dbReference type="GeneID" id="106013953"/>
<evidence type="ECO:0000256" key="4">
    <source>
        <dbReference type="ARBA" id="ARBA00022898"/>
    </source>
</evidence>
<evidence type="ECO:0000256" key="2">
    <source>
        <dbReference type="ARBA" id="ARBA00009533"/>
    </source>
</evidence>
<keyword evidence="7" id="KW-1185">Reference proteome</keyword>
<dbReference type="Pfam" id="PF00282">
    <property type="entry name" value="Pyridoxal_deC"/>
    <property type="match status" value="1"/>
</dbReference>